<dbReference type="Proteomes" id="UP001565927">
    <property type="component" value="Unassembled WGS sequence"/>
</dbReference>
<dbReference type="InterPro" id="IPR008538">
    <property type="entry name" value="Uma2"/>
</dbReference>
<keyword evidence="2" id="KW-0255">Endonuclease</keyword>
<name>A0ABV4H6L3_9ACTN</name>
<evidence type="ECO:0000313" key="2">
    <source>
        <dbReference type="EMBL" id="MEZ0166744.1"/>
    </source>
</evidence>
<dbReference type="GO" id="GO:0004519">
    <property type="term" value="F:endonuclease activity"/>
    <property type="evidence" value="ECO:0007669"/>
    <property type="project" value="UniProtKB-KW"/>
</dbReference>
<dbReference type="PANTHER" id="PTHR35400:SF3">
    <property type="entry name" value="SLL1072 PROTEIN"/>
    <property type="match status" value="1"/>
</dbReference>
<protein>
    <submittedName>
        <fullName evidence="2">Uma2 family endonuclease</fullName>
    </submittedName>
</protein>
<proteinExistence type="predicted"/>
<keyword evidence="2" id="KW-0540">Nuclease</keyword>
<dbReference type="SUPFAM" id="SSF52980">
    <property type="entry name" value="Restriction endonuclease-like"/>
    <property type="match status" value="1"/>
</dbReference>
<evidence type="ECO:0000313" key="3">
    <source>
        <dbReference type="Proteomes" id="UP001565927"/>
    </source>
</evidence>
<dbReference type="EMBL" id="JBGFTU010000027">
    <property type="protein sequence ID" value="MEZ0166744.1"/>
    <property type="molecule type" value="Genomic_DNA"/>
</dbReference>
<dbReference type="InterPro" id="IPR011335">
    <property type="entry name" value="Restrct_endonuc-II-like"/>
</dbReference>
<dbReference type="RefSeq" id="WP_370442957.1">
    <property type="nucleotide sequence ID" value="NZ_JBGFTU010000027.1"/>
</dbReference>
<dbReference type="InterPro" id="IPR012296">
    <property type="entry name" value="Nuclease_put_TT1808"/>
</dbReference>
<feature type="domain" description="Putative restriction endonuclease" evidence="1">
    <location>
        <begin position="14"/>
        <end position="157"/>
    </location>
</feature>
<keyword evidence="2" id="KW-0378">Hydrolase</keyword>
<sequence>MSVSVTSVFPLTWEDLPRETAGPRMELIDGSLHVTPLGDLRHQRLIMTVAQGLAGLAPAGWVVLPGANVLRRGATDRLLIPDVVVLAEDAVAAGGVYADPSDVLLVVEVECPSTRSVDRLLKRDLYAQWRISDYWVLDPEVRALTRLVLGPDRSYAPGRGSADWLAAYDEGGLWP</sequence>
<reference evidence="2 3" key="1">
    <citation type="submission" date="2024-07" db="EMBL/GenBank/DDBJ databases">
        <authorList>
            <person name="Thanompreechachai J."/>
            <person name="Duangmal K."/>
        </authorList>
    </citation>
    <scope>NUCLEOTIDE SEQUENCE [LARGE SCALE GENOMIC DNA]</scope>
    <source>
        <strain evidence="2 3">LSe6-4</strain>
    </source>
</reference>
<dbReference type="Pfam" id="PF05685">
    <property type="entry name" value="Uma2"/>
    <property type="match status" value="1"/>
</dbReference>
<evidence type="ECO:0000259" key="1">
    <source>
        <dbReference type="Pfam" id="PF05685"/>
    </source>
</evidence>
<dbReference type="PANTHER" id="PTHR35400">
    <property type="entry name" value="SLR1083 PROTEIN"/>
    <property type="match status" value="1"/>
</dbReference>
<comment type="caution">
    <text evidence="2">The sequence shown here is derived from an EMBL/GenBank/DDBJ whole genome shotgun (WGS) entry which is preliminary data.</text>
</comment>
<dbReference type="Gene3D" id="3.90.1570.10">
    <property type="entry name" value="tt1808, chain A"/>
    <property type="match status" value="1"/>
</dbReference>
<keyword evidence="3" id="KW-1185">Reference proteome</keyword>
<dbReference type="CDD" id="cd06260">
    <property type="entry name" value="DUF820-like"/>
    <property type="match status" value="1"/>
</dbReference>
<gene>
    <name evidence="2" type="ORF">AB2L27_18460</name>
</gene>
<accession>A0ABV4H6L3</accession>
<organism evidence="2 3">
    <name type="scientific">Kineococcus halophytocola</name>
    <dbReference type="NCBI Taxonomy" id="3234027"/>
    <lineage>
        <taxon>Bacteria</taxon>
        <taxon>Bacillati</taxon>
        <taxon>Actinomycetota</taxon>
        <taxon>Actinomycetes</taxon>
        <taxon>Kineosporiales</taxon>
        <taxon>Kineosporiaceae</taxon>
        <taxon>Kineococcus</taxon>
    </lineage>
</organism>